<evidence type="ECO:0000313" key="2">
    <source>
        <dbReference type="EMBL" id="CDJ40696.1"/>
    </source>
</evidence>
<dbReference type="VEuPathDB" id="ToxoDB:ETH2_0311000"/>
<organism evidence="2 3">
    <name type="scientific">Eimeria tenella</name>
    <name type="common">Coccidian parasite</name>
    <dbReference type="NCBI Taxonomy" id="5802"/>
    <lineage>
        <taxon>Eukaryota</taxon>
        <taxon>Sar</taxon>
        <taxon>Alveolata</taxon>
        <taxon>Apicomplexa</taxon>
        <taxon>Conoidasida</taxon>
        <taxon>Coccidia</taxon>
        <taxon>Eucoccidiorida</taxon>
        <taxon>Eimeriorina</taxon>
        <taxon>Eimeriidae</taxon>
        <taxon>Eimeria</taxon>
    </lineage>
</organism>
<dbReference type="SUPFAM" id="SSF81301">
    <property type="entry name" value="Nucleotidyltransferase"/>
    <property type="match status" value="1"/>
</dbReference>
<dbReference type="AlphaFoldDB" id="U6KRU8"/>
<keyword evidence="3" id="KW-1185">Reference proteome</keyword>
<dbReference type="RefSeq" id="XP_013231446.1">
    <property type="nucleotide sequence ID" value="XM_013375992.1"/>
</dbReference>
<evidence type="ECO:0000313" key="3">
    <source>
        <dbReference type="Proteomes" id="UP000030747"/>
    </source>
</evidence>
<dbReference type="Proteomes" id="UP000030747">
    <property type="component" value="Unassembled WGS sequence"/>
</dbReference>
<reference evidence="2" key="2">
    <citation type="submission" date="2013-10" db="EMBL/GenBank/DDBJ databases">
        <authorList>
            <person name="Aslett M."/>
        </authorList>
    </citation>
    <scope>NUCLEOTIDE SEQUENCE [LARGE SCALE GENOMIC DNA]</scope>
    <source>
        <strain evidence="2">Houghton</strain>
    </source>
</reference>
<name>U6KRU8_EIMTE</name>
<gene>
    <name evidence="2" type="ORF">ETH_00043785</name>
</gene>
<dbReference type="EMBL" id="HG675232">
    <property type="protein sequence ID" value="CDJ40696.1"/>
    <property type="molecule type" value="Genomic_DNA"/>
</dbReference>
<feature type="non-terminal residue" evidence="2">
    <location>
        <position position="127"/>
    </location>
</feature>
<accession>U6KRU8</accession>
<sequence length="127" mass="12847">MEVICCGSYRRGRSECGDIDMLLIKEDSCKDPKIIFKVVELLRRHGLIVQDLQYKKMHKEGSASDAAAAAAAADTAAAAAAAAASDTDEGSDSSGGDPPMLSAAAAAGAAAAAAPRVIPLTGKLKGT</sequence>
<feature type="domain" description="DNA polymerase beta palm" evidence="1">
    <location>
        <begin position="1"/>
        <end position="56"/>
    </location>
</feature>
<dbReference type="OrthoDB" id="333472at2759"/>
<dbReference type="Pfam" id="PF14792">
    <property type="entry name" value="DNA_pol_B_palm"/>
    <property type="match status" value="1"/>
</dbReference>
<evidence type="ECO:0000259" key="1">
    <source>
        <dbReference type="Pfam" id="PF14792"/>
    </source>
</evidence>
<dbReference type="InterPro" id="IPR028207">
    <property type="entry name" value="DNA_pol_B_palm_palm"/>
</dbReference>
<protein>
    <recommendedName>
        <fullName evidence="1">DNA polymerase beta palm domain-containing protein</fullName>
    </recommendedName>
</protein>
<reference evidence="2" key="1">
    <citation type="submission" date="2013-10" db="EMBL/GenBank/DDBJ databases">
        <title>Genomic analysis of the causative agents of coccidiosis in chickens.</title>
        <authorList>
            <person name="Reid A.J."/>
            <person name="Blake D."/>
            <person name="Billington K."/>
            <person name="Browne H."/>
            <person name="Dunn M."/>
            <person name="Hung S."/>
            <person name="Kawahara F."/>
            <person name="Miranda-Saavedra D."/>
            <person name="Mourier T."/>
            <person name="Nagra H."/>
            <person name="Otto T.D."/>
            <person name="Rawlings N."/>
            <person name="Sanchez A."/>
            <person name="Sanders M."/>
            <person name="Subramaniam C."/>
            <person name="Tay Y."/>
            <person name="Dear P."/>
            <person name="Doerig C."/>
            <person name="Gruber A."/>
            <person name="Parkinson J."/>
            <person name="Shirley M."/>
            <person name="Wan K.L."/>
            <person name="Berriman M."/>
            <person name="Tomley F."/>
            <person name="Pain A."/>
        </authorList>
    </citation>
    <scope>NUCLEOTIDE SEQUENCE [LARGE SCALE GENOMIC DNA]</scope>
    <source>
        <strain evidence="2">Houghton</strain>
    </source>
</reference>
<dbReference type="GeneID" id="25257796"/>
<dbReference type="Gene3D" id="3.30.460.10">
    <property type="entry name" value="Beta Polymerase, domain 2"/>
    <property type="match status" value="1"/>
</dbReference>
<proteinExistence type="predicted"/>
<dbReference type="VEuPathDB" id="ToxoDB:ETH_00043785"/>
<dbReference type="InterPro" id="IPR043519">
    <property type="entry name" value="NT_sf"/>
</dbReference>